<dbReference type="Gene3D" id="2.60.40.2810">
    <property type="match status" value="1"/>
</dbReference>
<dbReference type="GO" id="GO:0007156">
    <property type="term" value="P:homophilic cell adhesion via plasma membrane adhesion molecules"/>
    <property type="evidence" value="ECO:0007669"/>
    <property type="project" value="InterPro"/>
</dbReference>
<dbReference type="PROSITE" id="PS50268">
    <property type="entry name" value="CADHERIN_2"/>
    <property type="match status" value="4"/>
</dbReference>
<dbReference type="Pfam" id="PF17963">
    <property type="entry name" value="Big_9"/>
    <property type="match status" value="2"/>
</dbReference>
<dbReference type="SMART" id="SM00736">
    <property type="entry name" value="CADG"/>
    <property type="match status" value="8"/>
</dbReference>
<dbReference type="InterPro" id="IPR002126">
    <property type="entry name" value="Cadherin-like_dom"/>
</dbReference>
<sequence length="1639" mass="176964">MKRKLLVIMLLFVVVLTGCSDNDDHGTKNYKLNISVEGQGEVKNSGRPTSENREVTLTAEPQQGADDWGFDHWAGDIDGDKNPVTIVAQEKMQIKAYFSDAPNFKTSVADKKYFPGEKIEFKVEANDSDSDNLTYNVVEADDKLAGSFDPQTQTLTHPGITTAGDYKLRFEVSDGELTTEKEIVIGINGPPIIESVEQKSEIQSAATDGYEYKAVEVTEGEELLIEVRAKDPNGIDKLKYEFEGAVADKLTEVTDESNTQKMSNQSLVEMRQFTWTPSYDLVEQGSKDYGTLITVTDGMESTNRKIVIIVNHKDRPPVIESKTETSVTEESKLNFVVSASDPDGDSVTLSAANLPQGANFNAETGEFSWQPGSETSGEYEVTFAATAGGKTTNQTVKINVNELNRSPVITAIENKTVAEGKELNFTVTANDADGDELSYQVSELPEGTNFDEATGEFTWQPSQEQQGNYKLEFSASDGQLKDTEVVMITVGDVNRPPQLENVSDQEIGEGKELSFTITASDPDGDNVTLSAASLPQGANFKAETGEFTWTPGYQQAGSYELEFSAQDGTTTASEMMKIRVKDNNQPPVLEPIEVPEVSEGEELQLNLSANDADGDEIKYRVENAPEGAEFDQETGEFTWTPNYDQAGEYQLAFVVESAGQISKEQVTMTVAKKDREPTIENSDELKDLSIEEGAELSFKLNANDPDGDEVSYSASNLPEGARLDRNTGEFAWIPSYDQAGSYELTFTINAGGKSVTQTVEITIADQEKPTEDSPPVIGTIKDKEINEGETLSFIVPASDPDGDKITLSADNLPQGAEFNAATGELIWIPSYQQSGRYELSFTAQANGKSDSQTVSVIVNDFTNYEDSPPVIADISDQEVAEGSSLNFKVTASDPDGDEVTLSAVNLPQGAEFNAETRELSWTPNYQQAGNYSFSIKAAANGKTTTEEVEVVVTNSNDLPVIESVTNVSNGNATIAEGTKLDLTVRASDANGDDLSYSLTGSIAEKFNQSKNQFTWTPGYETAGEYSLTIGVSDGKETVTQDINLVVENTDRPPEVGADSATTPEDKAVTIDLLANDSDPEGKELSLEQVNDASNGTVTKDGEGTVTYTPDEDWNGTDSFSYIVSDGNLTATGEVTVTVTPVDDPPVLDQIGDKEVDEGKELSFTVTAQDIDNQVTLSANNLPTGANFAAATGEFAWTPQADDQGSYEPTFTVEANGKSDSETITITVNDKLDGGVNPEEPPAQPTGLIGDHYNGEVMLKVDNPTGKANYMVYRSTTDDSSTAEPITDSLVDLESWKDSSVESENTYYYWVRAYNEQGLSSELSNQAQVSLLGSVIFAGLSETPAGAPLGIDRNISELQDAAGNKLSGDYDLRISSDIDGELLSQSAVTFDAGAPTSFIMIPEGRLVTPGTHQLTLEIKMGGGVVSDTVELEVGFSVREETLSNATLQLENQNQAGDTLTLEGPPGVQGNGIRLEFAATNDNIEMNYDRSNELFTIDLKDSTVSDNTSTNIADTIPPITASGDATASGNEWQASQPGGMLQGGKSEFKIFVPFADPVKESSATVPSKYSLDVDGDGTLEFEQASSVEYYPNDNMVSVAFVVEKKENILQRGTSQIIIEDVETQSGDRINIRGRLFLQQDA</sequence>
<name>A0A939BPH6_9FIRM</name>
<feature type="region of interest" description="Disordered" evidence="1">
    <location>
        <begin position="1507"/>
        <end position="1537"/>
    </location>
</feature>
<evidence type="ECO:0008006" key="7">
    <source>
        <dbReference type="Google" id="ProtNLM"/>
    </source>
</evidence>
<reference evidence="5" key="1">
    <citation type="submission" date="2021-01" db="EMBL/GenBank/DDBJ databases">
        <title>Genomic Encyclopedia of Type Strains, Phase IV (KMG-IV): sequencing the most valuable type-strain genomes for metagenomic binning, comparative biology and taxonomic classification.</title>
        <authorList>
            <person name="Goeker M."/>
        </authorList>
    </citation>
    <scope>NUCLEOTIDE SEQUENCE</scope>
    <source>
        <strain evidence="5">DSM 23230</strain>
    </source>
</reference>
<feature type="compositionally biased region" description="Polar residues" evidence="1">
    <location>
        <begin position="1521"/>
        <end position="1534"/>
    </location>
</feature>
<evidence type="ECO:0000256" key="1">
    <source>
        <dbReference type="SAM" id="MobiDB-lite"/>
    </source>
</evidence>
<dbReference type="PROSITE" id="PS50853">
    <property type="entry name" value="FN3"/>
    <property type="match status" value="1"/>
</dbReference>
<feature type="domain" description="Cadherin" evidence="3">
    <location>
        <begin position="682"/>
        <end position="777"/>
    </location>
</feature>
<proteinExistence type="predicted"/>
<evidence type="ECO:0000259" key="4">
    <source>
        <dbReference type="PROSITE" id="PS50853"/>
    </source>
</evidence>
<evidence type="ECO:0000313" key="6">
    <source>
        <dbReference type="Proteomes" id="UP000774000"/>
    </source>
</evidence>
<dbReference type="InterPro" id="IPR003961">
    <property type="entry name" value="FN3_dom"/>
</dbReference>
<dbReference type="Proteomes" id="UP000774000">
    <property type="component" value="Unassembled WGS sequence"/>
</dbReference>
<dbReference type="SUPFAM" id="SSF49313">
    <property type="entry name" value="Cadherin-like"/>
    <property type="match status" value="9"/>
</dbReference>
<dbReference type="NCBIfam" id="NF012211">
    <property type="entry name" value="tand_rpt_95"/>
    <property type="match status" value="4"/>
</dbReference>
<dbReference type="GO" id="GO:0005509">
    <property type="term" value="F:calcium ion binding"/>
    <property type="evidence" value="ECO:0007669"/>
    <property type="project" value="InterPro"/>
</dbReference>
<dbReference type="RefSeq" id="WP_204701843.1">
    <property type="nucleotide sequence ID" value="NZ_JAFBDQ010000009.1"/>
</dbReference>
<feature type="signal peptide" evidence="2">
    <location>
        <begin position="1"/>
        <end position="20"/>
    </location>
</feature>
<dbReference type="Pfam" id="PF05345">
    <property type="entry name" value="He_PIG"/>
    <property type="match status" value="8"/>
</dbReference>
<comment type="caution">
    <text evidence="5">The sequence shown here is derived from an EMBL/GenBank/DDBJ whole genome shotgun (WGS) entry which is preliminary data.</text>
</comment>
<feature type="domain" description="Cadherin" evidence="3">
    <location>
        <begin position="502"/>
        <end position="589"/>
    </location>
</feature>
<gene>
    <name evidence="5" type="ORF">JOC47_001931</name>
</gene>
<dbReference type="InterPro" id="IPR013783">
    <property type="entry name" value="Ig-like_fold"/>
</dbReference>
<dbReference type="InterPro" id="IPR015919">
    <property type="entry name" value="Cadherin-like_sf"/>
</dbReference>
<keyword evidence="2" id="KW-0732">Signal</keyword>
<organism evidence="5 6">
    <name type="scientific">Halanaerobacter jeridensis</name>
    <dbReference type="NCBI Taxonomy" id="706427"/>
    <lineage>
        <taxon>Bacteria</taxon>
        <taxon>Bacillati</taxon>
        <taxon>Bacillota</taxon>
        <taxon>Clostridia</taxon>
        <taxon>Halanaerobiales</taxon>
        <taxon>Halobacteroidaceae</taxon>
        <taxon>Halanaerobacter</taxon>
    </lineage>
</organism>
<dbReference type="CDD" id="cd11304">
    <property type="entry name" value="Cadherin_repeat"/>
    <property type="match status" value="1"/>
</dbReference>
<feature type="chain" id="PRO_5038515422" description="Tandem-95 repeat protein" evidence="2">
    <location>
        <begin position="21"/>
        <end position="1639"/>
    </location>
</feature>
<feature type="domain" description="Cadherin" evidence="3">
    <location>
        <begin position="420"/>
        <end position="499"/>
    </location>
</feature>
<evidence type="ECO:0000313" key="5">
    <source>
        <dbReference type="EMBL" id="MBM7557077.1"/>
    </source>
</evidence>
<feature type="domain" description="Fibronectin type-III" evidence="4">
    <location>
        <begin position="1240"/>
        <end position="1333"/>
    </location>
</feature>
<keyword evidence="6" id="KW-1185">Reference proteome</keyword>
<feature type="domain" description="Cadherin" evidence="3">
    <location>
        <begin position="877"/>
        <end position="961"/>
    </location>
</feature>
<accession>A0A939BPH6</accession>
<evidence type="ECO:0000259" key="3">
    <source>
        <dbReference type="PROSITE" id="PS50268"/>
    </source>
</evidence>
<dbReference type="PROSITE" id="PS51257">
    <property type="entry name" value="PROKAR_LIPOPROTEIN"/>
    <property type="match status" value="1"/>
</dbReference>
<dbReference type="GO" id="GO:0016020">
    <property type="term" value="C:membrane"/>
    <property type="evidence" value="ECO:0007669"/>
    <property type="project" value="InterPro"/>
</dbReference>
<evidence type="ECO:0000256" key="2">
    <source>
        <dbReference type="SAM" id="SignalP"/>
    </source>
</evidence>
<protein>
    <recommendedName>
        <fullName evidence="7">Tandem-95 repeat protein</fullName>
    </recommendedName>
</protein>
<dbReference type="Gene3D" id="2.60.40.10">
    <property type="entry name" value="Immunoglobulins"/>
    <property type="match status" value="11"/>
</dbReference>
<dbReference type="EMBL" id="JAFBDQ010000009">
    <property type="protein sequence ID" value="MBM7557077.1"/>
    <property type="molecule type" value="Genomic_DNA"/>
</dbReference>
<dbReference type="InterPro" id="IPR006644">
    <property type="entry name" value="Cadg"/>
</dbReference>